<dbReference type="GO" id="GO:0004771">
    <property type="term" value="F:sterol ester esterase activity"/>
    <property type="evidence" value="ECO:0007669"/>
    <property type="project" value="TreeGrafter"/>
</dbReference>
<feature type="domain" description="Alpha/beta hydrolase fold-3" evidence="3">
    <location>
        <begin position="796"/>
        <end position="869"/>
    </location>
</feature>
<dbReference type="InterPro" id="IPR010468">
    <property type="entry name" value="HSL_N"/>
</dbReference>
<feature type="domain" description="Hormone-sensitive lipase N-terminal" evidence="2">
    <location>
        <begin position="44"/>
        <end position="344"/>
    </location>
</feature>
<evidence type="ECO:0000313" key="4">
    <source>
        <dbReference type="Proteomes" id="UP000036681"/>
    </source>
</evidence>
<protein>
    <submittedName>
        <fullName evidence="5">Hormone-sensitive lipase</fullName>
    </submittedName>
</protein>
<dbReference type="SUPFAM" id="SSF53474">
    <property type="entry name" value="alpha/beta-Hydrolases"/>
    <property type="match status" value="2"/>
</dbReference>
<sequence>MLLGDVLYQMNLLKVVSGENGQGASLYKKNPLGARLSVQRCAVFALLEQLADDNEQFFAQRANSSAYTKRLQKAYGEILAYTPAVRDIVQKMQDIAPKYDFDEQTPGNGFRSLVCVCDIVVLHLISISRDCIENCQTMMFRTSYYCKEVESYCAVLRFLLLALQQVINTAEKLPGSSLFPPLSDDYSKYQDLLKRIQALDSSCFYGRPLGFQFSASVGKIFRFIGVVLATYSLSWEKGHGPIGSLINSGRFILSPEQRASRILKVTREADIDFCKGFWNLSELGNDVPKLFCPNMAVNEAREINWVGPITVASNQGGTVRIPEPSAHTGVRPVRIRILSYTHRELLSPPGAPNQQPLSPYLLFHCHGGGYVATSSKSHETYLRTWAKLLNCPVVSVDYSLAPENPFPRPTEEVLYAYAYVINNAALMGWTGEKICMVGDSAGGNLIMSVNLRLIELDVKRKPDGLVLLYTPFLFQYLPSPSRLLSFMDPLLHMGVVLRCVEAYTRGSNAEKQGDDSNSVPSASGNGHKSLQEYVEQVQRAQKSDSVDFESSSSIVSLVNLIPDGSLPENAPPRSPPAKAAKGEDESDMKAASSEEEDDLYDDCASLSAVQVKSDPLCIHLSSNMYDRNLVHYLRTHPLTKDSLVVLGPNGRPENGNEKAGESSLNVEGEEKKPSMSRPSRLSTLLCAPLRSGTTSMPCSPVEGQSGSSKMVASQSTHNIAGSTNVPPVHKRSLSQSLVDTAALAAAHAFDNISDWLEYSSASAQSDKPKLDRAASLAPQLAAEMQRAEGEDGPTSYLETLVQREVPRDALISPMYASSECLRQLAPMWFIACHMDPLLDDTISFARKVRACGGRVMSVDLLDSLPHGFLNFTLVSPECREGAKLSLLRIKQALGISDSTSDTS</sequence>
<proteinExistence type="predicted"/>
<feature type="region of interest" description="Disordered" evidence="1">
    <location>
        <begin position="648"/>
        <end position="680"/>
    </location>
</feature>
<dbReference type="Pfam" id="PF06350">
    <property type="entry name" value="HSL_N"/>
    <property type="match status" value="1"/>
</dbReference>
<evidence type="ECO:0000313" key="5">
    <source>
        <dbReference type="WBParaSite" id="ALUE_0000979101-mRNA-1"/>
    </source>
</evidence>
<dbReference type="GO" id="GO:0019433">
    <property type="term" value="P:triglyceride catabolic process"/>
    <property type="evidence" value="ECO:0007669"/>
    <property type="project" value="TreeGrafter"/>
</dbReference>
<dbReference type="InterPro" id="IPR013094">
    <property type="entry name" value="AB_hydrolase_3"/>
</dbReference>
<feature type="domain" description="Alpha/beta hydrolase fold-3" evidence="3">
    <location>
        <begin position="363"/>
        <end position="509"/>
    </location>
</feature>
<dbReference type="GO" id="GO:0005829">
    <property type="term" value="C:cytosol"/>
    <property type="evidence" value="ECO:0007669"/>
    <property type="project" value="TreeGrafter"/>
</dbReference>
<dbReference type="PANTHER" id="PTHR23025">
    <property type="entry name" value="TRIACYLGLYCEROL LIPASE"/>
    <property type="match status" value="1"/>
</dbReference>
<accession>A0A9J2PJM9</accession>
<organism evidence="4 5">
    <name type="scientific">Ascaris lumbricoides</name>
    <name type="common">Giant roundworm</name>
    <dbReference type="NCBI Taxonomy" id="6252"/>
    <lineage>
        <taxon>Eukaryota</taxon>
        <taxon>Metazoa</taxon>
        <taxon>Ecdysozoa</taxon>
        <taxon>Nematoda</taxon>
        <taxon>Chromadorea</taxon>
        <taxon>Rhabditida</taxon>
        <taxon>Spirurina</taxon>
        <taxon>Ascaridomorpha</taxon>
        <taxon>Ascaridoidea</taxon>
        <taxon>Ascarididae</taxon>
        <taxon>Ascaris</taxon>
    </lineage>
</organism>
<dbReference type="PANTHER" id="PTHR23025:SF3">
    <property type="entry name" value="HORMONE-SENSITIVE LIPASE"/>
    <property type="match status" value="1"/>
</dbReference>
<dbReference type="Gene3D" id="3.40.50.1820">
    <property type="entry name" value="alpha/beta hydrolase"/>
    <property type="match status" value="2"/>
</dbReference>
<dbReference type="Pfam" id="PF07859">
    <property type="entry name" value="Abhydrolase_3"/>
    <property type="match status" value="2"/>
</dbReference>
<evidence type="ECO:0000259" key="2">
    <source>
        <dbReference type="Pfam" id="PF06350"/>
    </source>
</evidence>
<dbReference type="GO" id="GO:0008203">
    <property type="term" value="P:cholesterol metabolic process"/>
    <property type="evidence" value="ECO:0007669"/>
    <property type="project" value="InterPro"/>
</dbReference>
<dbReference type="WBParaSite" id="ALUE_0000979101-mRNA-1">
    <property type="protein sequence ID" value="ALUE_0000979101-mRNA-1"/>
    <property type="gene ID" value="ALUE_0000979101"/>
</dbReference>
<dbReference type="Proteomes" id="UP000036681">
    <property type="component" value="Unplaced"/>
</dbReference>
<feature type="region of interest" description="Disordered" evidence="1">
    <location>
        <begin position="563"/>
        <end position="597"/>
    </location>
</feature>
<feature type="region of interest" description="Disordered" evidence="1">
    <location>
        <begin position="507"/>
        <end position="526"/>
    </location>
</feature>
<dbReference type="AlphaFoldDB" id="A0A9J2PJM9"/>
<reference evidence="5" key="1">
    <citation type="submission" date="2023-03" db="UniProtKB">
        <authorList>
            <consortium name="WormBaseParasite"/>
        </authorList>
    </citation>
    <scope>IDENTIFICATION</scope>
</reference>
<dbReference type="GO" id="GO:0004806">
    <property type="term" value="F:triacylglycerol lipase activity"/>
    <property type="evidence" value="ECO:0007669"/>
    <property type="project" value="TreeGrafter"/>
</dbReference>
<keyword evidence="4" id="KW-1185">Reference proteome</keyword>
<name>A0A9J2PJM9_ASCLU</name>
<dbReference type="InterPro" id="IPR029058">
    <property type="entry name" value="AB_hydrolase_fold"/>
</dbReference>
<evidence type="ECO:0000259" key="3">
    <source>
        <dbReference type="Pfam" id="PF07859"/>
    </source>
</evidence>
<evidence type="ECO:0000256" key="1">
    <source>
        <dbReference type="SAM" id="MobiDB-lite"/>
    </source>
</evidence>